<protein>
    <submittedName>
        <fullName evidence="1">Uncharacterized protein</fullName>
    </submittedName>
</protein>
<name>A0A8S5M8Z1_9CAUD</name>
<proteinExistence type="predicted"/>
<reference evidence="1" key="1">
    <citation type="journal article" date="2021" name="Proc. Natl. Acad. Sci. U.S.A.">
        <title>A Catalog of Tens of Thousands of Viruses from Human Metagenomes Reveals Hidden Associations with Chronic Diseases.</title>
        <authorList>
            <person name="Tisza M.J."/>
            <person name="Buck C.B."/>
        </authorList>
    </citation>
    <scope>NUCLEOTIDE SEQUENCE</scope>
    <source>
        <strain evidence="1">CtB3v5</strain>
    </source>
</reference>
<dbReference type="EMBL" id="BK014849">
    <property type="protein sequence ID" value="DAD78706.1"/>
    <property type="molecule type" value="Genomic_DNA"/>
</dbReference>
<sequence>MGTPFTEVYNRFLGKITDDMYVELTPQDTIRDLRNMLINAIPGFEFPRCDLYTYTLESEVKGEDEVLTSDFIIGMLWNETPDGEDGKPPKVVIEHSNFATELTSEEINILAILMMCAWV</sequence>
<organism evidence="1">
    <name type="scientific">Siphoviridae sp. ctB3v5</name>
    <dbReference type="NCBI Taxonomy" id="2826186"/>
    <lineage>
        <taxon>Viruses</taxon>
        <taxon>Duplodnaviria</taxon>
        <taxon>Heunggongvirae</taxon>
        <taxon>Uroviricota</taxon>
        <taxon>Caudoviricetes</taxon>
    </lineage>
</organism>
<accession>A0A8S5M8Z1</accession>
<evidence type="ECO:0000313" key="1">
    <source>
        <dbReference type="EMBL" id="DAD78706.1"/>
    </source>
</evidence>